<dbReference type="EMBL" id="PZQS01000005">
    <property type="protein sequence ID" value="PVD29420.1"/>
    <property type="molecule type" value="Genomic_DNA"/>
</dbReference>
<dbReference type="Proteomes" id="UP000245119">
    <property type="component" value="Linkage Group LG5"/>
</dbReference>
<gene>
    <name evidence="2" type="ORF">C0Q70_08671</name>
</gene>
<keyword evidence="3" id="KW-1185">Reference proteome</keyword>
<proteinExistence type="predicted"/>
<feature type="compositionally biased region" description="Basic and acidic residues" evidence="1">
    <location>
        <begin position="22"/>
        <end position="39"/>
    </location>
</feature>
<accession>A0A2T7P7M3</accession>
<protein>
    <submittedName>
        <fullName evidence="2">Uncharacterized protein</fullName>
    </submittedName>
</protein>
<feature type="region of interest" description="Disordered" evidence="1">
    <location>
        <begin position="1"/>
        <end position="93"/>
    </location>
</feature>
<comment type="caution">
    <text evidence="2">The sequence shown here is derived from an EMBL/GenBank/DDBJ whole genome shotgun (WGS) entry which is preliminary data.</text>
</comment>
<sequence length="93" mass="10530">MLVVSGRAHGSRPNVGNEADEESQRSGEVNYRRKAEGDRQINTNTPTRTDHTPSKGRKDSQTDKDTREDVINYTGSRRQAFASRRRSRDKPSV</sequence>
<dbReference type="AlphaFoldDB" id="A0A2T7P7M3"/>
<feature type="compositionally biased region" description="Basic and acidic residues" evidence="1">
    <location>
        <begin position="48"/>
        <end position="70"/>
    </location>
</feature>
<name>A0A2T7P7M3_POMCA</name>
<feature type="compositionally biased region" description="Basic residues" evidence="1">
    <location>
        <begin position="83"/>
        <end position="93"/>
    </location>
</feature>
<organism evidence="2 3">
    <name type="scientific">Pomacea canaliculata</name>
    <name type="common">Golden apple snail</name>
    <dbReference type="NCBI Taxonomy" id="400727"/>
    <lineage>
        <taxon>Eukaryota</taxon>
        <taxon>Metazoa</taxon>
        <taxon>Spiralia</taxon>
        <taxon>Lophotrochozoa</taxon>
        <taxon>Mollusca</taxon>
        <taxon>Gastropoda</taxon>
        <taxon>Caenogastropoda</taxon>
        <taxon>Architaenioglossa</taxon>
        <taxon>Ampullarioidea</taxon>
        <taxon>Ampullariidae</taxon>
        <taxon>Pomacea</taxon>
    </lineage>
</organism>
<evidence type="ECO:0000313" key="2">
    <source>
        <dbReference type="EMBL" id="PVD29420.1"/>
    </source>
</evidence>
<evidence type="ECO:0000256" key="1">
    <source>
        <dbReference type="SAM" id="MobiDB-lite"/>
    </source>
</evidence>
<evidence type="ECO:0000313" key="3">
    <source>
        <dbReference type="Proteomes" id="UP000245119"/>
    </source>
</evidence>
<reference evidence="2 3" key="1">
    <citation type="submission" date="2018-04" db="EMBL/GenBank/DDBJ databases">
        <title>The genome of golden apple snail Pomacea canaliculata provides insight into stress tolerance and invasive adaptation.</title>
        <authorList>
            <person name="Liu C."/>
            <person name="Liu B."/>
            <person name="Ren Y."/>
            <person name="Zhang Y."/>
            <person name="Wang H."/>
            <person name="Li S."/>
            <person name="Jiang F."/>
            <person name="Yin L."/>
            <person name="Zhang G."/>
            <person name="Qian W."/>
            <person name="Fan W."/>
        </authorList>
    </citation>
    <scope>NUCLEOTIDE SEQUENCE [LARGE SCALE GENOMIC DNA]</scope>
    <source>
        <strain evidence="2">SZHN2017</strain>
        <tissue evidence="2">Muscle</tissue>
    </source>
</reference>